<comment type="caution">
    <text evidence="1">The sequence shown here is derived from an EMBL/GenBank/DDBJ whole genome shotgun (WGS) entry which is preliminary data.</text>
</comment>
<accession>A0A9Q3FZR2</accession>
<dbReference type="OrthoDB" id="3344688at2759"/>
<sequence>MFLYVHVENGFLIGKNENKLLTFLEKRNFKLSLKYQKKPTHHLGYCLDWETNGTIYLKPQDLISKILKNHDMDRSWDVKTQCNGNLLQAFKSVRDPARDPAFQQEIGNIDYLAQDTRKYISYKVNSLSRHAAHPTNKHWVALNNLLQYVKVSSSLCLHCQKTTFKRHDVIGLADAAYANKKWKEIP</sequence>
<evidence type="ECO:0000313" key="2">
    <source>
        <dbReference type="Proteomes" id="UP000765509"/>
    </source>
</evidence>
<keyword evidence="2" id="KW-1185">Reference proteome</keyword>
<dbReference type="AlphaFoldDB" id="A0A9Q3FZR2"/>
<organism evidence="1 2">
    <name type="scientific">Austropuccinia psidii MF-1</name>
    <dbReference type="NCBI Taxonomy" id="1389203"/>
    <lineage>
        <taxon>Eukaryota</taxon>
        <taxon>Fungi</taxon>
        <taxon>Dikarya</taxon>
        <taxon>Basidiomycota</taxon>
        <taxon>Pucciniomycotina</taxon>
        <taxon>Pucciniomycetes</taxon>
        <taxon>Pucciniales</taxon>
        <taxon>Sphaerophragmiaceae</taxon>
        <taxon>Austropuccinia</taxon>
    </lineage>
</organism>
<proteinExistence type="predicted"/>
<evidence type="ECO:0000313" key="1">
    <source>
        <dbReference type="EMBL" id="MBW0546707.1"/>
    </source>
</evidence>
<dbReference type="EMBL" id="AVOT02051705">
    <property type="protein sequence ID" value="MBW0546707.1"/>
    <property type="molecule type" value="Genomic_DNA"/>
</dbReference>
<gene>
    <name evidence="1" type="ORF">O181_086422</name>
</gene>
<protein>
    <submittedName>
        <fullName evidence="1">Uncharacterized protein</fullName>
    </submittedName>
</protein>
<name>A0A9Q3FZR2_9BASI</name>
<reference evidence="1" key="1">
    <citation type="submission" date="2021-03" db="EMBL/GenBank/DDBJ databases">
        <title>Draft genome sequence of rust myrtle Austropuccinia psidii MF-1, a brazilian biotype.</title>
        <authorList>
            <person name="Quecine M.C."/>
            <person name="Pachon D.M.R."/>
            <person name="Bonatelli M.L."/>
            <person name="Correr F.H."/>
            <person name="Franceschini L.M."/>
            <person name="Leite T.F."/>
            <person name="Margarido G.R.A."/>
            <person name="Almeida C.A."/>
            <person name="Ferrarezi J.A."/>
            <person name="Labate C.A."/>
        </authorList>
    </citation>
    <scope>NUCLEOTIDE SEQUENCE</scope>
    <source>
        <strain evidence="1">MF-1</strain>
    </source>
</reference>
<dbReference type="Proteomes" id="UP000765509">
    <property type="component" value="Unassembled WGS sequence"/>
</dbReference>